<evidence type="ECO:0000256" key="4">
    <source>
        <dbReference type="ARBA" id="ARBA00022777"/>
    </source>
</evidence>
<feature type="region of interest" description="Disordered" evidence="12">
    <location>
        <begin position="319"/>
        <end position="350"/>
    </location>
</feature>
<evidence type="ECO:0000313" key="15">
    <source>
        <dbReference type="Proteomes" id="UP000688137"/>
    </source>
</evidence>
<gene>
    <name evidence="14" type="ORF">PPRIM_AZ9-3.1.T0180362</name>
</gene>
<evidence type="ECO:0000256" key="7">
    <source>
        <dbReference type="PIRSR" id="PIRSR630616-2"/>
    </source>
</evidence>
<keyword evidence="1 10" id="KW-0723">Serine/threonine-protein kinase</keyword>
<dbReference type="FunFam" id="1.10.510.10:FF:001610">
    <property type="entry name" value="Uncharacterized protein"/>
    <property type="match status" value="1"/>
</dbReference>
<evidence type="ECO:0000256" key="2">
    <source>
        <dbReference type="ARBA" id="ARBA00022679"/>
    </source>
</evidence>
<evidence type="ECO:0000313" key="14">
    <source>
        <dbReference type="EMBL" id="CAD8051847.1"/>
    </source>
</evidence>
<evidence type="ECO:0000256" key="11">
    <source>
        <dbReference type="RuleBase" id="RU367134"/>
    </source>
</evidence>
<sequence>MQRKIECYNKGLFTSMGQFELKQRSNGKTSLGTGSFGTVNLVQHVKSSALYAIKSIQQSNIQTPYEQEGVEREIKVHLKCHHPNIINLYDSFIEHGNVYMVLEYAENGNLYNYVQRKKRLDEKEACKYFIQTCKALQYLHELNVFHRDIKPENLLLDSNNDIKLCDFGWCAENIHLKRKTFCGTYEYMAPEIVSDLPYDYKIDIWSVGVLLYELLHGYAPFKGKEYKEIAVNIKSGLIRYSSSINSDAQELIKNILQKDPSQRLSFKDIYQSPFVQRCYPQQGQLKISLSPRSSFSVDQNSIQKYQSPLISHKQQPIGRLNQTNGNNLNNSSSLSIKSPNISKTRVDSKKQSNNIFDDIKKKIIYDQTSPLRDATNMHKRNQASLTNLIKNSNTKITQIKSPQPKKIQLSKYCSKSKNFDENGTVKLLDQFKSMPSFTIEDQQHTFEEENRLNLKTDRVIKGQTQQCISRFKKESHQSQDLDKILKMYLSMCSSRQ</sequence>
<feature type="binding site" evidence="7">
    <location>
        <position position="166"/>
    </location>
    <ligand>
        <name>ATP</name>
        <dbReference type="ChEBI" id="CHEBI:30616"/>
    </ligand>
</feature>
<evidence type="ECO:0000256" key="9">
    <source>
        <dbReference type="PROSITE-ProRule" id="PRU10141"/>
    </source>
</evidence>
<dbReference type="InterPro" id="IPR000719">
    <property type="entry name" value="Prot_kinase_dom"/>
</dbReference>
<dbReference type="FunFam" id="3.30.200.20:FF:000042">
    <property type="entry name" value="Aurora kinase A"/>
    <property type="match status" value="1"/>
</dbReference>
<dbReference type="CDD" id="cd14007">
    <property type="entry name" value="STKc_Aurora"/>
    <property type="match status" value="1"/>
</dbReference>
<evidence type="ECO:0000256" key="6">
    <source>
        <dbReference type="PIRSR" id="PIRSR630616-1"/>
    </source>
</evidence>
<dbReference type="GO" id="GO:0004674">
    <property type="term" value="F:protein serine/threonine kinase activity"/>
    <property type="evidence" value="ECO:0007669"/>
    <property type="project" value="UniProtKB-KW"/>
</dbReference>
<feature type="cross-link" description="Glycyl lysine isopeptide (Lys-Gly) (interchain with G-Cter in SUMO2)" evidence="8">
    <location>
        <position position="150"/>
    </location>
</feature>
<dbReference type="InterPro" id="IPR017441">
    <property type="entry name" value="Protein_kinase_ATP_BS"/>
</dbReference>
<dbReference type="GO" id="GO:0005524">
    <property type="term" value="F:ATP binding"/>
    <property type="evidence" value="ECO:0007669"/>
    <property type="project" value="UniProtKB-UniRule"/>
</dbReference>
<dbReference type="PROSITE" id="PS00107">
    <property type="entry name" value="PROTEIN_KINASE_ATP"/>
    <property type="match status" value="1"/>
</dbReference>
<feature type="binding site" evidence="7">
    <location>
        <begin position="152"/>
        <end position="153"/>
    </location>
    <ligand>
        <name>ATP</name>
        <dbReference type="ChEBI" id="CHEBI:30616"/>
    </ligand>
</feature>
<dbReference type="PANTHER" id="PTHR24350">
    <property type="entry name" value="SERINE/THREONINE-PROTEIN KINASE IAL-RELATED"/>
    <property type="match status" value="1"/>
</dbReference>
<feature type="binding site" evidence="7 9">
    <location>
        <position position="54"/>
    </location>
    <ligand>
        <name>ATP</name>
        <dbReference type="ChEBI" id="CHEBI:30616"/>
    </ligand>
</feature>
<evidence type="ECO:0000256" key="3">
    <source>
        <dbReference type="ARBA" id="ARBA00022741"/>
    </source>
</evidence>
<accession>A0A8S1KB98</accession>
<dbReference type="SMART" id="SM00220">
    <property type="entry name" value="S_TKc"/>
    <property type="match status" value="1"/>
</dbReference>
<evidence type="ECO:0000256" key="8">
    <source>
        <dbReference type="PIRSR" id="PIRSR630616-3"/>
    </source>
</evidence>
<dbReference type="InterPro" id="IPR008271">
    <property type="entry name" value="Ser/Thr_kinase_AS"/>
</dbReference>
<keyword evidence="2 11" id="KW-0808">Transferase</keyword>
<evidence type="ECO:0000259" key="13">
    <source>
        <dbReference type="PROSITE" id="PS50011"/>
    </source>
</evidence>
<evidence type="ECO:0000256" key="1">
    <source>
        <dbReference type="ARBA" id="ARBA00022527"/>
    </source>
</evidence>
<keyword evidence="5 7" id="KW-0067">ATP-binding</keyword>
<feature type="active site" description="Proton acceptor" evidence="6">
    <location>
        <position position="148"/>
    </location>
</feature>
<keyword evidence="4 11" id="KW-0418">Kinase</keyword>
<dbReference type="EC" id="2.7.11.1" evidence="11"/>
<feature type="domain" description="Protein kinase" evidence="13">
    <location>
        <begin position="25"/>
        <end position="275"/>
    </location>
</feature>
<keyword evidence="3 7" id="KW-0547">Nucleotide-binding</keyword>
<feature type="compositionally biased region" description="Low complexity" evidence="12">
    <location>
        <begin position="324"/>
        <end position="343"/>
    </location>
</feature>
<comment type="catalytic activity">
    <reaction evidence="11">
        <text>L-seryl-[protein] + ATP = O-phospho-L-seryl-[protein] + ADP + H(+)</text>
        <dbReference type="Rhea" id="RHEA:17989"/>
        <dbReference type="Rhea" id="RHEA-COMP:9863"/>
        <dbReference type="Rhea" id="RHEA-COMP:11604"/>
        <dbReference type="ChEBI" id="CHEBI:15378"/>
        <dbReference type="ChEBI" id="CHEBI:29999"/>
        <dbReference type="ChEBI" id="CHEBI:30616"/>
        <dbReference type="ChEBI" id="CHEBI:83421"/>
        <dbReference type="ChEBI" id="CHEBI:456216"/>
        <dbReference type="EC" id="2.7.11.1"/>
    </reaction>
</comment>
<evidence type="ECO:0000256" key="10">
    <source>
        <dbReference type="RuleBase" id="RU000304"/>
    </source>
</evidence>
<dbReference type="EMBL" id="CAJJDM010000014">
    <property type="protein sequence ID" value="CAD8051847.1"/>
    <property type="molecule type" value="Genomic_DNA"/>
</dbReference>
<keyword evidence="15" id="KW-1185">Reference proteome</keyword>
<organism evidence="14 15">
    <name type="scientific">Paramecium primaurelia</name>
    <dbReference type="NCBI Taxonomy" id="5886"/>
    <lineage>
        <taxon>Eukaryota</taxon>
        <taxon>Sar</taxon>
        <taxon>Alveolata</taxon>
        <taxon>Ciliophora</taxon>
        <taxon>Intramacronucleata</taxon>
        <taxon>Oligohymenophorea</taxon>
        <taxon>Peniculida</taxon>
        <taxon>Parameciidae</taxon>
        <taxon>Paramecium</taxon>
    </lineage>
</organism>
<protein>
    <recommendedName>
        <fullName evidence="11">Aurora kinase</fullName>
        <ecNumber evidence="11">2.7.11.1</ecNumber>
    </recommendedName>
</protein>
<dbReference type="AlphaFoldDB" id="A0A8S1KB98"/>
<dbReference type="Proteomes" id="UP000688137">
    <property type="component" value="Unassembled WGS sequence"/>
</dbReference>
<feature type="binding site" evidence="7">
    <location>
        <begin position="103"/>
        <end position="105"/>
    </location>
    <ligand>
        <name>ATP</name>
        <dbReference type="ChEBI" id="CHEBI:30616"/>
    </ligand>
</feature>
<proteinExistence type="inferred from homology"/>
<evidence type="ECO:0000256" key="5">
    <source>
        <dbReference type="ARBA" id="ARBA00022840"/>
    </source>
</evidence>
<dbReference type="PROSITE" id="PS50011">
    <property type="entry name" value="PROTEIN_KINASE_DOM"/>
    <property type="match status" value="1"/>
</dbReference>
<comment type="similarity">
    <text evidence="11">Belongs to the protein kinase superfamily. Ser/Thr protein kinase family. Aurora subfamily.</text>
</comment>
<reference evidence="14" key="1">
    <citation type="submission" date="2021-01" db="EMBL/GenBank/DDBJ databases">
        <authorList>
            <consortium name="Genoscope - CEA"/>
            <person name="William W."/>
        </authorList>
    </citation>
    <scope>NUCLEOTIDE SEQUENCE</scope>
</reference>
<dbReference type="PROSITE" id="PS00108">
    <property type="entry name" value="PROTEIN_KINASE_ST"/>
    <property type="match status" value="1"/>
</dbReference>
<dbReference type="OMA" id="NYVQRKK"/>
<dbReference type="Pfam" id="PF00069">
    <property type="entry name" value="Pkinase"/>
    <property type="match status" value="1"/>
</dbReference>
<name>A0A8S1KB98_PARPR</name>
<dbReference type="InterPro" id="IPR030616">
    <property type="entry name" value="Aur-like"/>
</dbReference>
<comment type="catalytic activity">
    <reaction evidence="11">
        <text>L-threonyl-[protein] + ATP = O-phospho-L-threonyl-[protein] + ADP + H(+)</text>
        <dbReference type="Rhea" id="RHEA:46608"/>
        <dbReference type="Rhea" id="RHEA-COMP:11060"/>
        <dbReference type="Rhea" id="RHEA-COMP:11605"/>
        <dbReference type="ChEBI" id="CHEBI:15378"/>
        <dbReference type="ChEBI" id="CHEBI:30013"/>
        <dbReference type="ChEBI" id="CHEBI:30616"/>
        <dbReference type="ChEBI" id="CHEBI:61977"/>
        <dbReference type="ChEBI" id="CHEBI:456216"/>
        <dbReference type="EC" id="2.7.11.1"/>
    </reaction>
</comment>
<comment type="caution">
    <text evidence="14">The sequence shown here is derived from an EMBL/GenBank/DDBJ whole genome shotgun (WGS) entry which is preliminary data.</text>
</comment>
<evidence type="ECO:0000256" key="12">
    <source>
        <dbReference type="SAM" id="MobiDB-lite"/>
    </source>
</evidence>